<sequence length="170" mass="19063">MQATIVKDKFALGRTMLATVRHLLDQTRRELSRQHLVRRLGDDPTRAIGSTSDALDTALALLDPVSRRDTNDHHMWIYVAVRPLAELLYAASQQRGAGNGIQWTWRALVNVEAPTTVPGWQQAARIWDQGDTALPGQLLRIAQLPARQRQPVIHTMHAAIAPWLSGQDER</sequence>
<comment type="caution">
    <text evidence="1">The sequence shown here is derived from an EMBL/GenBank/DDBJ whole genome shotgun (WGS) entry which is preliminary data.</text>
</comment>
<proteinExistence type="predicted"/>
<protein>
    <submittedName>
        <fullName evidence="1">Uncharacterized protein</fullName>
    </submittedName>
</protein>
<accession>A0ABS5A3D4</accession>
<dbReference type="RefSeq" id="WP_209923907.1">
    <property type="nucleotide sequence ID" value="NZ_JAGIOP010000003.1"/>
</dbReference>
<dbReference type="EMBL" id="JAGIOP010000003">
    <property type="protein sequence ID" value="MBP2456272.1"/>
    <property type="molecule type" value="Genomic_DNA"/>
</dbReference>
<evidence type="ECO:0000313" key="1">
    <source>
        <dbReference type="EMBL" id="MBP2456272.1"/>
    </source>
</evidence>
<name>A0ABS5A3D4_9MYCO</name>
<gene>
    <name evidence="1" type="ORF">JOF57_006248</name>
</gene>
<keyword evidence="2" id="KW-1185">Reference proteome</keyword>
<organism evidence="1 2">
    <name type="scientific">Mycolicibacterium lutetiense</name>
    <dbReference type="NCBI Taxonomy" id="1641992"/>
    <lineage>
        <taxon>Bacteria</taxon>
        <taxon>Bacillati</taxon>
        <taxon>Actinomycetota</taxon>
        <taxon>Actinomycetes</taxon>
        <taxon>Mycobacteriales</taxon>
        <taxon>Mycobacteriaceae</taxon>
        <taxon>Mycolicibacterium</taxon>
    </lineage>
</organism>
<reference evidence="1 2" key="1">
    <citation type="submission" date="2021-03" db="EMBL/GenBank/DDBJ databases">
        <title>Sequencing the genomes of 1000 actinobacteria strains.</title>
        <authorList>
            <person name="Klenk H.-P."/>
        </authorList>
    </citation>
    <scope>NUCLEOTIDE SEQUENCE [LARGE SCALE GENOMIC DNA]</scope>
    <source>
        <strain evidence="1 2">DSM 46713</strain>
    </source>
</reference>
<evidence type="ECO:0000313" key="2">
    <source>
        <dbReference type="Proteomes" id="UP000694460"/>
    </source>
</evidence>
<dbReference type="Proteomes" id="UP000694460">
    <property type="component" value="Unassembled WGS sequence"/>
</dbReference>